<feature type="region of interest" description="Disordered" evidence="1">
    <location>
        <begin position="1"/>
        <end position="21"/>
    </location>
</feature>
<keyword evidence="3" id="KW-1185">Reference proteome</keyword>
<comment type="caution">
    <text evidence="2">The sequence shown here is derived from an EMBL/GenBank/DDBJ whole genome shotgun (WGS) entry which is preliminary data.</text>
</comment>
<evidence type="ECO:0000256" key="1">
    <source>
        <dbReference type="SAM" id="MobiDB-lite"/>
    </source>
</evidence>
<accession>A0A8X6YJT1</accession>
<dbReference type="AlphaFoldDB" id="A0A8X6YJT1"/>
<proteinExistence type="predicted"/>
<gene>
    <name evidence="2" type="ORF">TNIN_454571</name>
</gene>
<organism evidence="2 3">
    <name type="scientific">Trichonephila inaurata madagascariensis</name>
    <dbReference type="NCBI Taxonomy" id="2747483"/>
    <lineage>
        <taxon>Eukaryota</taxon>
        <taxon>Metazoa</taxon>
        <taxon>Ecdysozoa</taxon>
        <taxon>Arthropoda</taxon>
        <taxon>Chelicerata</taxon>
        <taxon>Arachnida</taxon>
        <taxon>Araneae</taxon>
        <taxon>Araneomorphae</taxon>
        <taxon>Entelegynae</taxon>
        <taxon>Araneoidea</taxon>
        <taxon>Nephilidae</taxon>
        <taxon>Trichonephila</taxon>
        <taxon>Trichonephila inaurata</taxon>
    </lineage>
</organism>
<dbReference type="EMBL" id="BMAV01020637">
    <property type="protein sequence ID" value="GFY74260.1"/>
    <property type="molecule type" value="Genomic_DNA"/>
</dbReference>
<evidence type="ECO:0000313" key="3">
    <source>
        <dbReference type="Proteomes" id="UP000886998"/>
    </source>
</evidence>
<dbReference type="Proteomes" id="UP000886998">
    <property type="component" value="Unassembled WGS sequence"/>
</dbReference>
<feature type="compositionally biased region" description="Basic residues" evidence="1">
    <location>
        <begin position="1"/>
        <end position="14"/>
    </location>
</feature>
<protein>
    <submittedName>
        <fullName evidence="2">Uncharacterized protein</fullName>
    </submittedName>
</protein>
<evidence type="ECO:0000313" key="2">
    <source>
        <dbReference type="EMBL" id="GFY74260.1"/>
    </source>
</evidence>
<reference evidence="2" key="1">
    <citation type="submission" date="2020-08" db="EMBL/GenBank/DDBJ databases">
        <title>Multicomponent nature underlies the extraordinary mechanical properties of spider dragline silk.</title>
        <authorList>
            <person name="Kono N."/>
            <person name="Nakamura H."/>
            <person name="Mori M."/>
            <person name="Yoshida Y."/>
            <person name="Ohtoshi R."/>
            <person name="Malay A.D."/>
            <person name="Moran D.A.P."/>
            <person name="Tomita M."/>
            <person name="Numata K."/>
            <person name="Arakawa K."/>
        </authorList>
    </citation>
    <scope>NUCLEOTIDE SEQUENCE</scope>
</reference>
<name>A0A8X6YJT1_9ARAC</name>
<sequence length="98" mass="11232">MHSSKLKATRRKTMPRCNKSQAVKRPFLQKNVVPPMPASQTRSAPSCFHLFHFRLRADHQLQFYHIEYCAFLLLFPADIVTSSSKRDGKGSNLLKEAS</sequence>